<comment type="similarity">
    <text evidence="4 14">Belongs to the ATG9 family.</text>
</comment>
<evidence type="ECO:0000256" key="4">
    <source>
        <dbReference type="ARBA" id="ARBA00006185"/>
    </source>
</evidence>
<keyword evidence="11 14" id="KW-0072">Autophagy</keyword>
<dbReference type="AlphaFoldDB" id="C5LXL5"/>
<dbReference type="InterPro" id="IPR038069">
    <property type="entry name" value="Pelota/DOM34_N"/>
</dbReference>
<dbReference type="Gene3D" id="3.30.420.60">
    <property type="entry name" value="eRF1 domain 2"/>
    <property type="match status" value="1"/>
</dbReference>
<dbReference type="GeneID" id="9062139"/>
<feature type="region of interest" description="Disordered" evidence="15">
    <location>
        <begin position="695"/>
        <end position="715"/>
    </location>
</feature>
<dbReference type="SUPFAM" id="SSF159065">
    <property type="entry name" value="Dom34/Pelota N-terminal domain-like"/>
    <property type="match status" value="1"/>
</dbReference>
<evidence type="ECO:0000256" key="15">
    <source>
        <dbReference type="SAM" id="MobiDB-lite"/>
    </source>
</evidence>
<dbReference type="Pfam" id="PF03465">
    <property type="entry name" value="eRF1_3"/>
    <property type="match status" value="1"/>
</dbReference>
<dbReference type="FunFam" id="3.30.1330.30:FF:000008">
    <property type="entry name" value="Protein pelota homolog"/>
    <property type="match status" value="1"/>
</dbReference>
<dbReference type="InterPro" id="IPR029064">
    <property type="entry name" value="Ribosomal_eL30-like_sf"/>
</dbReference>
<dbReference type="GO" id="GO:0032790">
    <property type="term" value="P:ribosome disassembly"/>
    <property type="evidence" value="ECO:0007669"/>
    <property type="project" value="TreeGrafter"/>
</dbReference>
<keyword evidence="6 14" id="KW-0813">Transport</keyword>
<organism evidence="18">
    <name type="scientific">Perkinsus marinus (strain ATCC 50983 / TXsc)</name>
    <dbReference type="NCBI Taxonomy" id="423536"/>
    <lineage>
        <taxon>Eukaryota</taxon>
        <taxon>Sar</taxon>
        <taxon>Alveolata</taxon>
        <taxon>Perkinsozoa</taxon>
        <taxon>Perkinsea</taxon>
        <taxon>Perkinsida</taxon>
        <taxon>Perkinsidae</taxon>
        <taxon>Perkinsus</taxon>
    </lineage>
</organism>
<dbReference type="GO" id="GO:0034045">
    <property type="term" value="C:phagophore assembly site membrane"/>
    <property type="evidence" value="ECO:0007669"/>
    <property type="project" value="UniProtKB-SubCell"/>
</dbReference>
<keyword evidence="13 14" id="KW-0472">Membrane</keyword>
<keyword evidence="9" id="KW-0479">Metal-binding</keyword>
<dbReference type="Proteomes" id="UP000007800">
    <property type="component" value="Unassembled WGS sequence"/>
</dbReference>
<dbReference type="InterPro" id="IPR042226">
    <property type="entry name" value="eFR1_2_sf"/>
</dbReference>
<feature type="transmembrane region" description="Helical" evidence="14">
    <location>
        <begin position="106"/>
        <end position="128"/>
    </location>
</feature>
<evidence type="ECO:0000256" key="10">
    <source>
        <dbReference type="ARBA" id="ARBA00022989"/>
    </source>
</evidence>
<evidence type="ECO:0000256" key="1">
    <source>
        <dbReference type="ARBA" id="ARBA00001968"/>
    </source>
</evidence>
<evidence type="ECO:0000256" key="14">
    <source>
        <dbReference type="RuleBase" id="RU364027"/>
    </source>
</evidence>
<comment type="subcellular location">
    <subcellularLocation>
        <location evidence="2">Cytoplasm</location>
    </subcellularLocation>
    <subcellularLocation>
        <location evidence="3 14">Preautophagosomal structure membrane</location>
        <topology evidence="3 14">Multi-pass membrane protein</topology>
    </subcellularLocation>
</comment>
<protein>
    <recommendedName>
        <fullName evidence="14">Autophagy-related protein 9</fullName>
    </recommendedName>
</protein>
<keyword evidence="7" id="KW-0963">Cytoplasm</keyword>
<comment type="cofactor">
    <cofactor evidence="1">
        <name>a divalent metal cation</name>
        <dbReference type="ChEBI" id="CHEBI:60240"/>
    </cofactor>
</comment>
<dbReference type="RefSeq" id="XP_002765820.1">
    <property type="nucleotide sequence ID" value="XM_002765774.1"/>
</dbReference>
<evidence type="ECO:0000256" key="5">
    <source>
        <dbReference type="ARBA" id="ARBA00009504"/>
    </source>
</evidence>
<evidence type="ECO:0000256" key="11">
    <source>
        <dbReference type="ARBA" id="ARBA00023006"/>
    </source>
</evidence>
<evidence type="ECO:0000256" key="12">
    <source>
        <dbReference type="ARBA" id="ARBA00023055"/>
    </source>
</evidence>
<dbReference type="Gene3D" id="2.30.30.870">
    <property type="entry name" value="Pelota, domain A"/>
    <property type="match status" value="1"/>
</dbReference>
<dbReference type="FunFam" id="2.30.30.870:FF:000001">
    <property type="entry name" value="Protein pelota homolog"/>
    <property type="match status" value="1"/>
</dbReference>
<evidence type="ECO:0000256" key="13">
    <source>
        <dbReference type="ARBA" id="ARBA00023136"/>
    </source>
</evidence>
<dbReference type="GO" id="GO:0071025">
    <property type="term" value="P:RNA surveillance"/>
    <property type="evidence" value="ECO:0007669"/>
    <property type="project" value="InterPro"/>
</dbReference>
<feature type="domain" description="eRF1/Pelota-like N-terminal" evidence="16">
    <location>
        <begin position="373"/>
        <end position="502"/>
    </location>
</feature>
<keyword evidence="8 14" id="KW-0812">Transmembrane</keyword>
<dbReference type="OrthoDB" id="10249111at2759"/>
<dbReference type="InterPro" id="IPR007241">
    <property type="entry name" value="Autophagy-rel_prot_9"/>
</dbReference>
<dbReference type="Gene3D" id="3.30.1330.30">
    <property type="match status" value="1"/>
</dbReference>
<evidence type="ECO:0000256" key="2">
    <source>
        <dbReference type="ARBA" id="ARBA00004496"/>
    </source>
</evidence>
<dbReference type="InterPro" id="IPR004405">
    <property type="entry name" value="TF_pelota"/>
</dbReference>
<evidence type="ECO:0000256" key="3">
    <source>
        <dbReference type="ARBA" id="ARBA00004511"/>
    </source>
</evidence>
<keyword evidence="18" id="KW-1185">Reference proteome</keyword>
<name>C5LXL5_PERM5</name>
<dbReference type="InterPro" id="IPR005142">
    <property type="entry name" value="eRF1_3"/>
</dbReference>
<comment type="similarity">
    <text evidence="5">Belongs to the eukaryotic release factor 1 family. Pelota subfamily.</text>
</comment>
<dbReference type="PANTHER" id="PTHR10853:SF0">
    <property type="entry name" value="PROTEIN PELOTA HOMOLOG"/>
    <property type="match status" value="1"/>
</dbReference>
<dbReference type="SUPFAM" id="SSF55315">
    <property type="entry name" value="L30e-like"/>
    <property type="match status" value="1"/>
</dbReference>
<keyword evidence="10 14" id="KW-1133">Transmembrane helix</keyword>
<dbReference type="GO" id="GO:0006914">
    <property type="term" value="P:autophagy"/>
    <property type="evidence" value="ECO:0007669"/>
    <property type="project" value="UniProtKB-KW"/>
</dbReference>
<dbReference type="Pfam" id="PF04109">
    <property type="entry name" value="ATG9"/>
    <property type="match status" value="1"/>
</dbReference>
<gene>
    <name evidence="17" type="ORF">Pmar_PMAR008420</name>
</gene>
<evidence type="ECO:0000256" key="6">
    <source>
        <dbReference type="ARBA" id="ARBA00022448"/>
    </source>
</evidence>
<evidence type="ECO:0000256" key="7">
    <source>
        <dbReference type="ARBA" id="ARBA00022490"/>
    </source>
</evidence>
<dbReference type="InterPro" id="IPR005140">
    <property type="entry name" value="eRF1_Pelota-like_N"/>
</dbReference>
<dbReference type="GO" id="GO:0070651">
    <property type="term" value="P:nonfunctional rRNA decay"/>
    <property type="evidence" value="ECO:0007669"/>
    <property type="project" value="TreeGrafter"/>
</dbReference>
<dbReference type="PANTHER" id="PTHR10853">
    <property type="entry name" value="PELOTA"/>
    <property type="match status" value="1"/>
</dbReference>
<dbReference type="GO" id="GO:0046872">
    <property type="term" value="F:metal ion binding"/>
    <property type="evidence" value="ECO:0007669"/>
    <property type="project" value="UniProtKB-KW"/>
</dbReference>
<dbReference type="SMART" id="SM01194">
    <property type="entry name" value="eRF1_1"/>
    <property type="match status" value="1"/>
</dbReference>
<dbReference type="GO" id="GO:0070481">
    <property type="term" value="P:nuclear-transcribed mRNA catabolic process, non-stop decay"/>
    <property type="evidence" value="ECO:0007669"/>
    <property type="project" value="InterPro"/>
</dbReference>
<dbReference type="SUPFAM" id="SSF53137">
    <property type="entry name" value="Translational machinery components"/>
    <property type="match status" value="1"/>
</dbReference>
<dbReference type="InParanoid" id="C5LXL5"/>
<dbReference type="GO" id="GO:0006869">
    <property type="term" value="P:lipid transport"/>
    <property type="evidence" value="ECO:0007669"/>
    <property type="project" value="UniProtKB-KW"/>
</dbReference>
<sequence>MTVKEARDAAFYYQDYLGARISIVEMTNLLMRDSSYALLLQGEESPLLSMIPPWVSLPSHFVASNAVNWVIKTLIMPCLIDEHSKQLFPEITTEEFARRLRKRLRLWGLVAFVTLIPVLMMSFLFTWLKYTDDFRSARASPLQREWTNVAKFHTREFLELPHLHRSRLNSALLPRGGGSVTEAFVNMSWGTTPIQGATKRLIKYVCGSIAATLFALALWDDSPLLHVVFAGKNLLWYLAVSGTLVSLVSRSTDDGERGQTADGKLCHFSVCPVESDDVVASRIFYWWEKEGNRIHYLPQMSQIVQGEELNESNSACRFDFLYNFERCKASFLSVFYVDRIRIILFELFDLWLRTLMSIRVLVIGVFMDHLMRMKIELRQIEKDGSGRVVVIAEESEDIWHLYNLVQRGDRVTANTVRKVSKETSSGSVSSEKRHLRLTIAVTAVDYDGEANIIRFSGKNRTESPYIKLNQHHTIEVGLNNKIQISKGNWDSFSLDILNEATNVYQAIKNHVDFGRVKCIVIAGPGFVKDDFVKYAREEATKKADSLMLNATKNKFVSCHCSTAYKQGLNELMSNETVKSQVADTKAMSNVSALDRFYTMLKNDPERAVYGPGPVTKAAEMGAIEELLITDGLFRSSSVAVRKRYVALVEEVQTTSSVFVFSTQHVSGEQLQNLAGIAATLKFPCPDLDEEYALTEQEPMDSGDDEDVTPESSEIDDAFLATI</sequence>
<proteinExistence type="inferred from homology"/>
<keyword evidence="12 14" id="KW-0445">Lipid transport</keyword>
<evidence type="ECO:0000313" key="17">
    <source>
        <dbReference type="EMBL" id="EEQ98537.1"/>
    </source>
</evidence>
<dbReference type="InterPro" id="IPR058547">
    <property type="entry name" value="Pelota_N"/>
</dbReference>
<accession>C5LXL5</accession>
<evidence type="ECO:0000256" key="8">
    <source>
        <dbReference type="ARBA" id="ARBA00022692"/>
    </source>
</evidence>
<dbReference type="EMBL" id="GG686575">
    <property type="protein sequence ID" value="EEQ98537.1"/>
    <property type="molecule type" value="Genomic_DNA"/>
</dbReference>
<comment type="caution">
    <text evidence="14">Lacks conserved residue(s) required for the propagation of feature annotation.</text>
</comment>
<evidence type="ECO:0000256" key="9">
    <source>
        <dbReference type="ARBA" id="ARBA00022723"/>
    </source>
</evidence>
<dbReference type="GO" id="GO:0070966">
    <property type="term" value="P:nuclear-transcribed mRNA catabolic process, no-go decay"/>
    <property type="evidence" value="ECO:0007669"/>
    <property type="project" value="InterPro"/>
</dbReference>
<evidence type="ECO:0000313" key="18">
    <source>
        <dbReference type="Proteomes" id="UP000007800"/>
    </source>
</evidence>
<reference evidence="17 18" key="1">
    <citation type="submission" date="2008-07" db="EMBL/GenBank/DDBJ databases">
        <authorList>
            <person name="El-Sayed N."/>
            <person name="Caler E."/>
            <person name="Inman J."/>
            <person name="Amedeo P."/>
            <person name="Hass B."/>
            <person name="Wortman J."/>
        </authorList>
    </citation>
    <scope>NUCLEOTIDE SEQUENCE [LARGE SCALE GENOMIC DNA]</scope>
    <source>
        <strain evidence="18">ATCC 50983 / TXsc</strain>
    </source>
</reference>
<comment type="function">
    <text evidence="14">Phospholipid scramblase involved in autophagy. Cycles between the preautophagosomal structure/phagophore assembly site (PAS) and the cytoplasmic vesicle pool and supplies membrane for the growing autophagosome. Lipid scramblase activity plays a key role in preautophagosomal structure/phagophore assembly by distributing the phospholipids that arrive through ATG2 from the cytoplasmic to the luminal leaflet of the bilayer, thereby driving autophagosomal membrane expansion.</text>
</comment>
<evidence type="ECO:0000259" key="16">
    <source>
        <dbReference type="SMART" id="SM01194"/>
    </source>
</evidence>
<dbReference type="Pfam" id="PF26356">
    <property type="entry name" value="Pelota_N"/>
    <property type="match status" value="1"/>
</dbReference>